<keyword evidence="11" id="KW-1185">Reference proteome</keyword>
<evidence type="ECO:0000259" key="9">
    <source>
        <dbReference type="PROSITE" id="PS50109"/>
    </source>
</evidence>
<dbReference type="EMBL" id="JACMSE010000014">
    <property type="protein sequence ID" value="MBC2890509.1"/>
    <property type="molecule type" value="Genomic_DNA"/>
</dbReference>
<dbReference type="SUPFAM" id="SSF47384">
    <property type="entry name" value="Homodimeric domain of signal transducing histidine kinase"/>
    <property type="match status" value="1"/>
</dbReference>
<accession>A0A842JN07</accession>
<evidence type="ECO:0000256" key="6">
    <source>
        <dbReference type="ARBA" id="ARBA00022777"/>
    </source>
</evidence>
<dbReference type="GO" id="GO:0000155">
    <property type="term" value="F:phosphorelay sensor kinase activity"/>
    <property type="evidence" value="ECO:0007669"/>
    <property type="project" value="InterPro"/>
</dbReference>
<dbReference type="SMART" id="SM00387">
    <property type="entry name" value="HATPase_c"/>
    <property type="match status" value="1"/>
</dbReference>
<dbReference type="RefSeq" id="WP_185906196.1">
    <property type="nucleotide sequence ID" value="NZ_JACMSE010000014.1"/>
</dbReference>
<dbReference type="Pfam" id="PF00512">
    <property type="entry name" value="HisKA"/>
    <property type="match status" value="1"/>
</dbReference>
<evidence type="ECO:0000256" key="3">
    <source>
        <dbReference type="ARBA" id="ARBA00012438"/>
    </source>
</evidence>
<evidence type="ECO:0000256" key="7">
    <source>
        <dbReference type="ARBA" id="ARBA00023012"/>
    </source>
</evidence>
<gene>
    <name evidence="10" type="ORF">H7313_14330</name>
</gene>
<dbReference type="GO" id="GO:0009927">
    <property type="term" value="F:histidine phosphotransfer kinase activity"/>
    <property type="evidence" value="ECO:0007669"/>
    <property type="project" value="TreeGrafter"/>
</dbReference>
<dbReference type="InterPro" id="IPR005467">
    <property type="entry name" value="His_kinase_dom"/>
</dbReference>
<dbReference type="AlphaFoldDB" id="A0A842JN07"/>
<dbReference type="PANTHER" id="PTHR43047:SF72">
    <property type="entry name" value="OSMOSENSING HISTIDINE PROTEIN KINASE SLN1"/>
    <property type="match status" value="1"/>
</dbReference>
<feature type="transmembrane region" description="Helical" evidence="8">
    <location>
        <begin position="25"/>
        <end position="48"/>
    </location>
</feature>
<feature type="transmembrane region" description="Helical" evidence="8">
    <location>
        <begin position="68"/>
        <end position="89"/>
    </location>
</feature>
<evidence type="ECO:0000256" key="8">
    <source>
        <dbReference type="SAM" id="Phobius"/>
    </source>
</evidence>
<dbReference type="InterPro" id="IPR004358">
    <property type="entry name" value="Sig_transdc_His_kin-like_C"/>
</dbReference>
<evidence type="ECO:0000256" key="1">
    <source>
        <dbReference type="ARBA" id="ARBA00000085"/>
    </source>
</evidence>
<dbReference type="Pfam" id="PF02518">
    <property type="entry name" value="HATPase_c"/>
    <property type="match status" value="1"/>
</dbReference>
<protein>
    <recommendedName>
        <fullName evidence="3">histidine kinase</fullName>
        <ecNumber evidence="3">2.7.13.3</ecNumber>
    </recommendedName>
</protein>
<keyword evidence="7" id="KW-0902">Two-component regulatory system</keyword>
<name>A0A842JN07_9ACTN</name>
<evidence type="ECO:0000313" key="11">
    <source>
        <dbReference type="Proteomes" id="UP000587396"/>
    </source>
</evidence>
<dbReference type="GO" id="GO:0005886">
    <property type="term" value="C:plasma membrane"/>
    <property type="evidence" value="ECO:0007669"/>
    <property type="project" value="UniProtKB-SubCell"/>
</dbReference>
<proteinExistence type="predicted"/>
<evidence type="ECO:0000313" key="10">
    <source>
        <dbReference type="EMBL" id="MBC2890509.1"/>
    </source>
</evidence>
<dbReference type="PANTHER" id="PTHR43047">
    <property type="entry name" value="TWO-COMPONENT HISTIDINE PROTEIN KINASE"/>
    <property type="match status" value="1"/>
</dbReference>
<keyword evidence="4" id="KW-0597">Phosphoprotein</keyword>
<dbReference type="EC" id="2.7.13.3" evidence="3"/>
<dbReference type="Gene3D" id="1.10.287.130">
    <property type="match status" value="1"/>
</dbReference>
<keyword evidence="8" id="KW-0812">Transmembrane</keyword>
<keyword evidence="8" id="KW-0472">Membrane</keyword>
<dbReference type="InterPro" id="IPR036890">
    <property type="entry name" value="HATPase_C_sf"/>
</dbReference>
<dbReference type="PRINTS" id="PR00344">
    <property type="entry name" value="BCTRLSENSOR"/>
</dbReference>
<evidence type="ECO:0000256" key="4">
    <source>
        <dbReference type="ARBA" id="ARBA00022553"/>
    </source>
</evidence>
<organism evidence="10 11">
    <name type="scientific">Gordonibacter massiliensis</name>
    <name type="common">ex Traore et al. 2017</name>
    <dbReference type="NCBI Taxonomy" id="1841863"/>
    <lineage>
        <taxon>Bacteria</taxon>
        <taxon>Bacillati</taxon>
        <taxon>Actinomycetota</taxon>
        <taxon>Coriobacteriia</taxon>
        <taxon>Eggerthellales</taxon>
        <taxon>Eggerthellaceae</taxon>
        <taxon>Gordonibacter</taxon>
    </lineage>
</organism>
<comment type="caution">
    <text evidence="10">The sequence shown here is derived from an EMBL/GenBank/DDBJ whole genome shotgun (WGS) entry which is preliminary data.</text>
</comment>
<keyword evidence="8" id="KW-1133">Transmembrane helix</keyword>
<dbReference type="SUPFAM" id="SSF55874">
    <property type="entry name" value="ATPase domain of HSP90 chaperone/DNA topoisomerase II/histidine kinase"/>
    <property type="match status" value="1"/>
</dbReference>
<dbReference type="PROSITE" id="PS50109">
    <property type="entry name" value="HIS_KIN"/>
    <property type="match status" value="1"/>
</dbReference>
<dbReference type="CDD" id="cd00075">
    <property type="entry name" value="HATPase"/>
    <property type="match status" value="1"/>
</dbReference>
<sequence>MDATGFDLAKQDQTRRLSNAVLRRTLVNVVVFAVVYLVLFFGFMLTLGSPLSNFVYNLVGQSYWAHTTIANLFLLCVAVGFVVGIVFVVRSGINRALRYFDLLLDSVTDVLAKREGPVMLPSELAPTALFLNNIKAEGEQNERAAKAAEVRKNELVVYLAHDIKTPLTSIIGYLTLMDESPDLPVDVRARYTGITLAKAYRLEELLDEFFEITRYNLQTIPIERSRFDGALFVNQVIEEFYPLAEGRSLALVYDGPEELPVFADAGRVARVLNNVLKNAVAYADAGTEVRVRTGLVCAPDGFVWWELTVSDRGRELSPEHLERIFEKFFRADAARGSDEGGAGLGLAIAREIARAHGGDIYARSDAGLTSFTVWIPQGPSVPPANSETERAGGPVA</sequence>
<keyword evidence="5" id="KW-0808">Transferase</keyword>
<dbReference type="SMART" id="SM00388">
    <property type="entry name" value="HisKA"/>
    <property type="match status" value="1"/>
</dbReference>
<dbReference type="CDD" id="cd00082">
    <property type="entry name" value="HisKA"/>
    <property type="match status" value="1"/>
</dbReference>
<dbReference type="InterPro" id="IPR003594">
    <property type="entry name" value="HATPase_dom"/>
</dbReference>
<evidence type="ECO:0000256" key="2">
    <source>
        <dbReference type="ARBA" id="ARBA00004236"/>
    </source>
</evidence>
<evidence type="ECO:0000256" key="5">
    <source>
        <dbReference type="ARBA" id="ARBA00022679"/>
    </source>
</evidence>
<dbReference type="InterPro" id="IPR003661">
    <property type="entry name" value="HisK_dim/P_dom"/>
</dbReference>
<comment type="subcellular location">
    <subcellularLocation>
        <location evidence="2">Cell membrane</location>
    </subcellularLocation>
</comment>
<dbReference type="Gene3D" id="3.30.565.10">
    <property type="entry name" value="Histidine kinase-like ATPase, C-terminal domain"/>
    <property type="match status" value="1"/>
</dbReference>
<reference evidence="10 11" key="1">
    <citation type="submission" date="2020-08" db="EMBL/GenBank/DDBJ databases">
        <authorList>
            <person name="Liu C."/>
            <person name="Sun Q."/>
        </authorList>
    </citation>
    <scope>NUCLEOTIDE SEQUENCE [LARGE SCALE GENOMIC DNA]</scope>
    <source>
        <strain evidence="10 11">N22</strain>
    </source>
</reference>
<dbReference type="InterPro" id="IPR036097">
    <property type="entry name" value="HisK_dim/P_sf"/>
</dbReference>
<feature type="domain" description="Histidine kinase" evidence="9">
    <location>
        <begin position="158"/>
        <end position="379"/>
    </location>
</feature>
<keyword evidence="6 10" id="KW-0418">Kinase</keyword>
<dbReference type="Proteomes" id="UP000587396">
    <property type="component" value="Unassembled WGS sequence"/>
</dbReference>
<comment type="catalytic activity">
    <reaction evidence="1">
        <text>ATP + protein L-histidine = ADP + protein N-phospho-L-histidine.</text>
        <dbReference type="EC" id="2.7.13.3"/>
    </reaction>
</comment>